<reference evidence="1 2" key="1">
    <citation type="journal article" date="2014" name="BMC Genomics">
        <title>Adaptive genomic structural variation in the grape powdery mildew pathogen, Erysiphe necator.</title>
        <authorList>
            <person name="Jones L."/>
            <person name="Riaz S."/>
            <person name="Morales-Cruz A."/>
            <person name="Amrine K.C."/>
            <person name="McGuire B."/>
            <person name="Gubler W.D."/>
            <person name="Walker M.A."/>
            <person name="Cantu D."/>
        </authorList>
    </citation>
    <scope>NUCLEOTIDE SEQUENCE [LARGE SCALE GENOMIC DNA]</scope>
    <source>
        <strain evidence="2">c</strain>
    </source>
</reference>
<dbReference type="HOGENOM" id="CLU_031263_0_0_1"/>
<evidence type="ECO:0000313" key="1">
    <source>
        <dbReference type="EMBL" id="KHJ32401.1"/>
    </source>
</evidence>
<protein>
    <submittedName>
        <fullName evidence="1">Uncharacterized protein</fullName>
    </submittedName>
</protein>
<evidence type="ECO:0000313" key="2">
    <source>
        <dbReference type="Proteomes" id="UP000030854"/>
    </source>
</evidence>
<keyword evidence="2" id="KW-1185">Reference proteome</keyword>
<organism evidence="1 2">
    <name type="scientific">Uncinula necator</name>
    <name type="common">Grape powdery mildew</name>
    <dbReference type="NCBI Taxonomy" id="52586"/>
    <lineage>
        <taxon>Eukaryota</taxon>
        <taxon>Fungi</taxon>
        <taxon>Dikarya</taxon>
        <taxon>Ascomycota</taxon>
        <taxon>Pezizomycotina</taxon>
        <taxon>Leotiomycetes</taxon>
        <taxon>Erysiphales</taxon>
        <taxon>Erysiphaceae</taxon>
        <taxon>Erysiphe</taxon>
    </lineage>
</organism>
<accession>A0A0B1P645</accession>
<name>A0A0B1P645_UNCNE</name>
<proteinExistence type="predicted"/>
<comment type="caution">
    <text evidence="1">The sequence shown here is derived from an EMBL/GenBank/DDBJ whole genome shotgun (WGS) entry which is preliminary data.</text>
</comment>
<dbReference type="AlphaFoldDB" id="A0A0B1P645"/>
<gene>
    <name evidence="1" type="ORF">EV44_g3490</name>
</gene>
<sequence>MLRGLALDYYYTNIATHRIASFDQVCDATRKYFEGPEFKRNALSLWNALSFKSVMETDPGKSAQDCLQILVKELGHLQHGLDSELRTNKFLHNKIINGCQDVAAFQLACFKPSETMIGLLNDLRSSIATYEKLHGPIKSETFFTDRRYRNQDPRYLQKSPSSFSPSTLKSQKYVQVKKCFVYHIPGCRFTRHNEEDKDKSIQNYKRKFNKRFDQNARQYIIDFEGKEYEEKVFDDTSDAEIDNERIDALIFDVDTITDNESDHRQYFTALGPIKDAESMAVNLANKSFVHATTKTTPCDLNLSSHVTPQLPSPFSFTSSTTSSRYNSKHFYGIMIDTGASKGSTAGYGQYVACKDNNSNINIDTSKAGLMNVQFGIGSTESIGSFILNTPIGTIEFHVVHADTPLLSLADMDKLKIFYTTTLIMFSSHLMGPYTP</sequence>
<dbReference type="Proteomes" id="UP000030854">
    <property type="component" value="Unassembled WGS sequence"/>
</dbReference>
<dbReference type="STRING" id="52586.A0A0B1P645"/>
<dbReference type="EMBL" id="JNVN01002107">
    <property type="protein sequence ID" value="KHJ32401.1"/>
    <property type="molecule type" value="Genomic_DNA"/>
</dbReference>